<comment type="caution">
    <text evidence="1">The sequence shown here is derived from an EMBL/GenBank/DDBJ whole genome shotgun (WGS) entry which is preliminary data.</text>
</comment>
<keyword evidence="2" id="KW-1185">Reference proteome</keyword>
<dbReference type="EMBL" id="JANBUN010000717">
    <property type="protein sequence ID" value="KAJ2801785.1"/>
    <property type="molecule type" value="Genomic_DNA"/>
</dbReference>
<sequence length="133" mass="13638">MAEFAEGPEPAATANDGRLMTAVPLEPPSMAASAQDNRPSTAPSSTQRHTVGASGRVAPPMDADDDSNDNDAGNALVRRAQTLRRAMDTDALALESSIQVMAGSDDAGALISALPMPAQEHDSQTLGGGRVII</sequence>
<organism evidence="1 2">
    <name type="scientific">Coemansia helicoidea</name>
    <dbReference type="NCBI Taxonomy" id="1286919"/>
    <lineage>
        <taxon>Eukaryota</taxon>
        <taxon>Fungi</taxon>
        <taxon>Fungi incertae sedis</taxon>
        <taxon>Zoopagomycota</taxon>
        <taxon>Kickxellomycotina</taxon>
        <taxon>Kickxellomycetes</taxon>
        <taxon>Kickxellales</taxon>
        <taxon>Kickxellaceae</taxon>
        <taxon>Coemansia</taxon>
    </lineage>
</organism>
<proteinExistence type="predicted"/>
<gene>
    <name evidence="1" type="ORF">H4R21_002669</name>
</gene>
<dbReference type="Proteomes" id="UP001140087">
    <property type="component" value="Unassembled WGS sequence"/>
</dbReference>
<evidence type="ECO:0000313" key="1">
    <source>
        <dbReference type="EMBL" id="KAJ2801785.1"/>
    </source>
</evidence>
<protein>
    <submittedName>
        <fullName evidence="1">Uncharacterized protein</fullName>
    </submittedName>
</protein>
<name>A0ACC1L749_9FUNG</name>
<accession>A0ACC1L749</accession>
<evidence type="ECO:0000313" key="2">
    <source>
        <dbReference type="Proteomes" id="UP001140087"/>
    </source>
</evidence>
<reference evidence="1" key="1">
    <citation type="submission" date="2022-07" db="EMBL/GenBank/DDBJ databases">
        <title>Phylogenomic reconstructions and comparative analyses of Kickxellomycotina fungi.</title>
        <authorList>
            <person name="Reynolds N.K."/>
            <person name="Stajich J.E."/>
            <person name="Barry K."/>
            <person name="Grigoriev I.V."/>
            <person name="Crous P."/>
            <person name="Smith M.E."/>
        </authorList>
    </citation>
    <scope>NUCLEOTIDE SEQUENCE</scope>
    <source>
        <strain evidence="1">BCRC 34780</strain>
    </source>
</reference>